<gene>
    <name evidence="1" type="ORF">OIDMADRAFT_61933</name>
</gene>
<name>A0A0C3GRS3_OIDMZ</name>
<keyword evidence="2" id="KW-1185">Reference proteome</keyword>
<dbReference type="AlphaFoldDB" id="A0A0C3GRS3"/>
<sequence length="181" mass="19008">MTIAISNHYGSRLSLSFGLDVSSPPPYGNPQPTELADSSSTQYIYPDEWAGRVAIGPNLNPYGSKIEGSFKNSSVDIDVSYVDGYSVPITCSSNGEAFTGCNLDLFQARCENKVDGPVCLNPARDIADGPAATFFAPCAGAAYTFPNDNGANRDGLSSNFVSCCIGTSCAAPLRQLPNSTI</sequence>
<dbReference type="InterPro" id="IPR037176">
    <property type="entry name" value="Osmotin/thaumatin-like_sf"/>
</dbReference>
<evidence type="ECO:0000313" key="1">
    <source>
        <dbReference type="EMBL" id="KIM93146.1"/>
    </source>
</evidence>
<accession>A0A0C3GRS3</accession>
<reference evidence="2" key="2">
    <citation type="submission" date="2015-01" db="EMBL/GenBank/DDBJ databases">
        <title>Evolutionary Origins and Diversification of the Mycorrhizal Mutualists.</title>
        <authorList>
            <consortium name="DOE Joint Genome Institute"/>
            <consortium name="Mycorrhizal Genomics Consortium"/>
            <person name="Kohler A."/>
            <person name="Kuo A."/>
            <person name="Nagy L.G."/>
            <person name="Floudas D."/>
            <person name="Copeland A."/>
            <person name="Barry K.W."/>
            <person name="Cichocki N."/>
            <person name="Veneault-Fourrey C."/>
            <person name="LaButti K."/>
            <person name="Lindquist E.A."/>
            <person name="Lipzen A."/>
            <person name="Lundell T."/>
            <person name="Morin E."/>
            <person name="Murat C."/>
            <person name="Riley R."/>
            <person name="Ohm R."/>
            <person name="Sun H."/>
            <person name="Tunlid A."/>
            <person name="Henrissat B."/>
            <person name="Grigoriev I.V."/>
            <person name="Hibbett D.S."/>
            <person name="Martin F."/>
        </authorList>
    </citation>
    <scope>NUCLEOTIDE SEQUENCE [LARGE SCALE GENOMIC DNA]</scope>
    <source>
        <strain evidence="2">Zn</strain>
    </source>
</reference>
<dbReference type="Proteomes" id="UP000054321">
    <property type="component" value="Unassembled WGS sequence"/>
</dbReference>
<evidence type="ECO:0000313" key="2">
    <source>
        <dbReference type="Proteomes" id="UP000054321"/>
    </source>
</evidence>
<reference evidence="1 2" key="1">
    <citation type="submission" date="2014-04" db="EMBL/GenBank/DDBJ databases">
        <authorList>
            <consortium name="DOE Joint Genome Institute"/>
            <person name="Kuo A."/>
            <person name="Martino E."/>
            <person name="Perotto S."/>
            <person name="Kohler A."/>
            <person name="Nagy L.G."/>
            <person name="Floudas D."/>
            <person name="Copeland A."/>
            <person name="Barry K.W."/>
            <person name="Cichocki N."/>
            <person name="Veneault-Fourrey C."/>
            <person name="LaButti K."/>
            <person name="Lindquist E.A."/>
            <person name="Lipzen A."/>
            <person name="Lundell T."/>
            <person name="Morin E."/>
            <person name="Murat C."/>
            <person name="Sun H."/>
            <person name="Tunlid A."/>
            <person name="Henrissat B."/>
            <person name="Grigoriev I.V."/>
            <person name="Hibbett D.S."/>
            <person name="Martin F."/>
            <person name="Nordberg H.P."/>
            <person name="Cantor M.N."/>
            <person name="Hua S.X."/>
        </authorList>
    </citation>
    <scope>NUCLEOTIDE SEQUENCE [LARGE SCALE GENOMIC DNA]</scope>
    <source>
        <strain evidence="1 2">Zn</strain>
    </source>
</reference>
<evidence type="ECO:0008006" key="3">
    <source>
        <dbReference type="Google" id="ProtNLM"/>
    </source>
</evidence>
<protein>
    <recommendedName>
        <fullName evidence="3">Thaumatin-like protein</fullName>
    </recommendedName>
</protein>
<organism evidence="1 2">
    <name type="scientific">Oidiodendron maius (strain Zn)</name>
    <dbReference type="NCBI Taxonomy" id="913774"/>
    <lineage>
        <taxon>Eukaryota</taxon>
        <taxon>Fungi</taxon>
        <taxon>Dikarya</taxon>
        <taxon>Ascomycota</taxon>
        <taxon>Pezizomycotina</taxon>
        <taxon>Leotiomycetes</taxon>
        <taxon>Leotiomycetes incertae sedis</taxon>
        <taxon>Myxotrichaceae</taxon>
        <taxon>Oidiodendron</taxon>
    </lineage>
</organism>
<dbReference type="OrthoDB" id="430315at2759"/>
<proteinExistence type="predicted"/>
<dbReference type="HOGENOM" id="CLU_1489423_0_0_1"/>
<dbReference type="InParanoid" id="A0A0C3GRS3"/>
<dbReference type="EMBL" id="KN832899">
    <property type="protein sequence ID" value="KIM93146.1"/>
    <property type="molecule type" value="Genomic_DNA"/>
</dbReference>
<dbReference type="SUPFAM" id="SSF49870">
    <property type="entry name" value="Osmotin, thaumatin-like protein"/>
    <property type="match status" value="1"/>
</dbReference>